<evidence type="ECO:0000313" key="1">
    <source>
        <dbReference type="EMBL" id="WJZ94927.1"/>
    </source>
</evidence>
<keyword evidence="2" id="KW-1185">Reference proteome</keyword>
<dbReference type="Proteomes" id="UP001227230">
    <property type="component" value="Chromosome 9"/>
</dbReference>
<organism evidence="1 2">
    <name type="scientific">Vitis vinifera</name>
    <name type="common">Grape</name>
    <dbReference type="NCBI Taxonomy" id="29760"/>
    <lineage>
        <taxon>Eukaryota</taxon>
        <taxon>Viridiplantae</taxon>
        <taxon>Streptophyta</taxon>
        <taxon>Embryophyta</taxon>
        <taxon>Tracheophyta</taxon>
        <taxon>Spermatophyta</taxon>
        <taxon>Magnoliopsida</taxon>
        <taxon>eudicotyledons</taxon>
        <taxon>Gunneridae</taxon>
        <taxon>Pentapetalae</taxon>
        <taxon>rosids</taxon>
        <taxon>Vitales</taxon>
        <taxon>Vitaceae</taxon>
        <taxon>Viteae</taxon>
        <taxon>Vitis</taxon>
    </lineage>
</organism>
<protein>
    <submittedName>
        <fullName evidence="1">Uncharacterized protein</fullName>
    </submittedName>
</protein>
<accession>A0ABY9CK32</accession>
<reference evidence="1 2" key="1">
    <citation type="journal article" date="2023" name="Hortic Res">
        <title>The complete reference genome for grapevine (Vitis vinifera L.) genetics and breeding.</title>
        <authorList>
            <person name="Shi X."/>
            <person name="Cao S."/>
            <person name="Wang X."/>
            <person name="Huang S."/>
            <person name="Wang Y."/>
            <person name="Liu Z."/>
            <person name="Liu W."/>
            <person name="Leng X."/>
            <person name="Peng Y."/>
            <person name="Wang N."/>
            <person name="Wang Y."/>
            <person name="Ma Z."/>
            <person name="Xu X."/>
            <person name="Zhang F."/>
            <person name="Xue H."/>
            <person name="Zhong H."/>
            <person name="Wang Y."/>
            <person name="Zhang K."/>
            <person name="Velt A."/>
            <person name="Avia K."/>
            <person name="Holtgrawe D."/>
            <person name="Grimplet J."/>
            <person name="Matus J.T."/>
            <person name="Ware D."/>
            <person name="Wu X."/>
            <person name="Wang H."/>
            <person name="Liu C."/>
            <person name="Fang Y."/>
            <person name="Rustenholz C."/>
            <person name="Cheng Z."/>
            <person name="Xiao H."/>
            <person name="Zhou Y."/>
        </authorList>
    </citation>
    <scope>NUCLEOTIDE SEQUENCE [LARGE SCALE GENOMIC DNA]</scope>
    <source>
        <strain evidence="2">cv. Pinot noir / PN40024</strain>
        <tissue evidence="1">Leaf</tissue>
    </source>
</reference>
<evidence type="ECO:0000313" key="2">
    <source>
        <dbReference type="Proteomes" id="UP001227230"/>
    </source>
</evidence>
<proteinExistence type="predicted"/>
<sequence>MLTDQRLLLFPSPNISHPEFCPVQRSTFFGYLTSRILSGPTFHFLRISHIRNSVRPNVPSSPDISHPKFCPPTFHLLRISHIWNSVRPNIPSFFGYLTSGILSGPTFHLLRISHIRNYVRPNVPSSPDISRPEFCPPTFHLLRIFHVRNSVRRHFTFSGYLTSGILSADIPSFSEYLTSGILSVDISSFFGYLTSGILSADVPPSPDISHPEFCLTDVPPSPDISHPPPNAEWERRAIQLPRSDMSGSSSLRFFDWKFTIFN</sequence>
<name>A0ABY9CK32_VITVI</name>
<dbReference type="EMBL" id="CP126656">
    <property type="protein sequence ID" value="WJZ94927.1"/>
    <property type="molecule type" value="Genomic_DNA"/>
</dbReference>
<gene>
    <name evidence="1" type="ORF">VitviT2T_013738</name>
</gene>